<accession>R7QH73</accession>
<dbReference type="GO" id="GO:0003677">
    <property type="term" value="F:DNA binding"/>
    <property type="evidence" value="ECO:0007669"/>
    <property type="project" value="InterPro"/>
</dbReference>
<dbReference type="PhylomeDB" id="R7QH73"/>
<evidence type="ECO:0000313" key="3">
    <source>
        <dbReference type="Proteomes" id="UP000012073"/>
    </source>
</evidence>
<dbReference type="GeneID" id="17324629"/>
<dbReference type="InterPro" id="IPR025898">
    <property type="entry name" value="Tc3_transposase_DNA-bd_dom"/>
</dbReference>
<dbReference type="Proteomes" id="UP000012073">
    <property type="component" value="Unassembled WGS sequence"/>
</dbReference>
<proteinExistence type="predicted"/>
<dbReference type="AlphaFoldDB" id="R7QH73"/>
<dbReference type="Pfam" id="PF11427">
    <property type="entry name" value="HTH_Tnp_Tc3_1"/>
    <property type="match status" value="1"/>
</dbReference>
<dbReference type="Gene3D" id="3.30.420.10">
    <property type="entry name" value="Ribonuclease H-like superfamily/Ribonuclease H"/>
    <property type="match status" value="1"/>
</dbReference>
<dbReference type="RefSeq" id="XP_005716912.1">
    <property type="nucleotide sequence ID" value="XM_005716855.1"/>
</dbReference>
<dbReference type="EMBL" id="HG001815">
    <property type="protein sequence ID" value="CDF37093.1"/>
    <property type="molecule type" value="Genomic_DNA"/>
</dbReference>
<dbReference type="SUPFAM" id="SSF46689">
    <property type="entry name" value="Homeodomain-like"/>
    <property type="match status" value="1"/>
</dbReference>
<feature type="domain" description="Tc3 transposase DNA binding" evidence="1">
    <location>
        <begin position="4"/>
        <end position="50"/>
    </location>
</feature>
<reference evidence="3" key="1">
    <citation type="journal article" date="2013" name="Proc. Natl. Acad. Sci. U.S.A.">
        <title>Genome structure and metabolic features in the red seaweed Chondrus crispus shed light on evolution of the Archaeplastida.</title>
        <authorList>
            <person name="Collen J."/>
            <person name="Porcel B."/>
            <person name="Carre W."/>
            <person name="Ball S.G."/>
            <person name="Chaparro C."/>
            <person name="Tonon T."/>
            <person name="Barbeyron T."/>
            <person name="Michel G."/>
            <person name="Noel B."/>
            <person name="Valentin K."/>
            <person name="Elias M."/>
            <person name="Artiguenave F."/>
            <person name="Arun A."/>
            <person name="Aury J.M."/>
            <person name="Barbosa-Neto J.F."/>
            <person name="Bothwell J.H."/>
            <person name="Bouget F.Y."/>
            <person name="Brillet L."/>
            <person name="Cabello-Hurtado F."/>
            <person name="Capella-Gutierrez S."/>
            <person name="Charrier B."/>
            <person name="Cladiere L."/>
            <person name="Cock J.M."/>
            <person name="Coelho S.M."/>
            <person name="Colleoni C."/>
            <person name="Czjzek M."/>
            <person name="Da Silva C."/>
            <person name="Delage L."/>
            <person name="Denoeud F."/>
            <person name="Deschamps P."/>
            <person name="Dittami S.M."/>
            <person name="Gabaldon T."/>
            <person name="Gachon C.M."/>
            <person name="Groisillier A."/>
            <person name="Herve C."/>
            <person name="Jabbari K."/>
            <person name="Katinka M."/>
            <person name="Kloareg B."/>
            <person name="Kowalczyk N."/>
            <person name="Labadie K."/>
            <person name="Leblanc C."/>
            <person name="Lopez P.J."/>
            <person name="McLachlan D.H."/>
            <person name="Meslet-Cladiere L."/>
            <person name="Moustafa A."/>
            <person name="Nehr Z."/>
            <person name="Nyvall Collen P."/>
            <person name="Panaud O."/>
            <person name="Partensky F."/>
            <person name="Poulain J."/>
            <person name="Rensing S.A."/>
            <person name="Rousvoal S."/>
            <person name="Samson G."/>
            <person name="Symeonidi A."/>
            <person name="Weissenbach J."/>
            <person name="Zambounis A."/>
            <person name="Wincker P."/>
            <person name="Boyen C."/>
        </authorList>
    </citation>
    <scope>NUCLEOTIDE SEQUENCE [LARGE SCALE GENOMIC DNA]</scope>
    <source>
        <strain evidence="3">cv. Stackhouse</strain>
    </source>
</reference>
<keyword evidence="3" id="KW-1185">Reference proteome</keyword>
<organism evidence="2 3">
    <name type="scientific">Chondrus crispus</name>
    <name type="common">Carrageen Irish moss</name>
    <name type="synonym">Polymorpha crispa</name>
    <dbReference type="NCBI Taxonomy" id="2769"/>
    <lineage>
        <taxon>Eukaryota</taxon>
        <taxon>Rhodophyta</taxon>
        <taxon>Florideophyceae</taxon>
        <taxon>Rhodymeniophycidae</taxon>
        <taxon>Gigartinales</taxon>
        <taxon>Gigartinaceae</taxon>
        <taxon>Chondrus</taxon>
    </lineage>
</organism>
<sequence length="173" mass="19676">MGKGKQLSTEEQAVIVALSKEGKSIYAISKQTKRSRDVISKLLSSPAQYGKRYGNAGNAKISEHTRRHMLREASEGESSASDIKRALQLPIKARSVRQIRASSSNLKYIKQECVPPLTKHPLEDRLSFARIRYAWNPGQWGKVVFSDEKKFNLDGPDGFAYQWHDIRQEKQIF</sequence>
<protein>
    <recommendedName>
        <fullName evidence="1">Tc3 transposase DNA binding domain-containing protein</fullName>
    </recommendedName>
</protein>
<evidence type="ECO:0000259" key="1">
    <source>
        <dbReference type="Pfam" id="PF11427"/>
    </source>
</evidence>
<dbReference type="OrthoDB" id="8060176at2759"/>
<dbReference type="Gene3D" id="1.10.10.60">
    <property type="entry name" value="Homeodomain-like"/>
    <property type="match status" value="1"/>
</dbReference>
<name>R7QH73_CHOCR</name>
<dbReference type="InterPro" id="IPR009057">
    <property type="entry name" value="Homeodomain-like_sf"/>
</dbReference>
<dbReference type="InterPro" id="IPR036397">
    <property type="entry name" value="RNaseH_sf"/>
</dbReference>
<gene>
    <name evidence="2" type="ORF">CHC_T00005318001</name>
</gene>
<evidence type="ECO:0000313" key="2">
    <source>
        <dbReference type="EMBL" id="CDF37093.1"/>
    </source>
</evidence>
<dbReference type="KEGG" id="ccp:CHC_T00005318001"/>
<dbReference type="Gramene" id="CDF37093">
    <property type="protein sequence ID" value="CDF37093"/>
    <property type="gene ID" value="CHC_T00005318001"/>
</dbReference>